<comment type="subcellular location">
    <subcellularLocation>
        <location evidence="5 6">Cell membrane</location>
        <topology evidence="5 6">Multi-pass membrane protein</topology>
    </subcellularLocation>
    <subcellularLocation>
        <location evidence="1">Membrane</location>
        <topology evidence="1">Multi-pass membrane protein</topology>
    </subcellularLocation>
</comment>
<evidence type="ECO:0000313" key="8">
    <source>
        <dbReference type="EMBL" id="MBB6175065.1"/>
    </source>
</evidence>
<evidence type="ECO:0000256" key="3">
    <source>
        <dbReference type="ARBA" id="ARBA00022989"/>
    </source>
</evidence>
<dbReference type="Pfam" id="PF00146">
    <property type="entry name" value="NADHdh"/>
    <property type="match status" value="1"/>
</dbReference>
<evidence type="ECO:0000256" key="5">
    <source>
        <dbReference type="HAMAP-Rule" id="MF_01350"/>
    </source>
</evidence>
<keyword evidence="9" id="KW-1185">Reference proteome</keyword>
<dbReference type="GO" id="GO:0009060">
    <property type="term" value="P:aerobic respiration"/>
    <property type="evidence" value="ECO:0007669"/>
    <property type="project" value="TreeGrafter"/>
</dbReference>
<gene>
    <name evidence="5" type="primary">nuoH</name>
    <name evidence="8" type="ORF">HNR23_005125</name>
</gene>
<dbReference type="PANTHER" id="PTHR11432">
    <property type="entry name" value="NADH DEHYDROGENASE SUBUNIT 1"/>
    <property type="match status" value="1"/>
</dbReference>
<feature type="transmembrane region" description="Helical" evidence="5">
    <location>
        <begin position="138"/>
        <end position="163"/>
    </location>
</feature>
<dbReference type="PROSITE" id="PS00668">
    <property type="entry name" value="COMPLEX1_ND1_2"/>
    <property type="match status" value="1"/>
</dbReference>
<comment type="function">
    <text evidence="5">NDH-1 shuttles electrons from NADH, via FMN and iron-sulfur (Fe-S) centers, to quinones in the respiratory chain. The immediate electron acceptor for the enzyme in this species is believed to be ubiquinone. Couples the redox reaction to proton translocation (for every two electrons transferred, four hydrogen ions are translocated across the cytoplasmic membrane), and thus conserves the redox energy in a proton gradient. This subunit may bind ubiquinone.</text>
</comment>
<evidence type="ECO:0000256" key="4">
    <source>
        <dbReference type="ARBA" id="ARBA00023136"/>
    </source>
</evidence>
<dbReference type="AlphaFoldDB" id="A0A7W9YN60"/>
<feature type="transmembrane region" description="Helical" evidence="5">
    <location>
        <begin position="260"/>
        <end position="286"/>
    </location>
</feature>
<dbReference type="RefSeq" id="WP_184079502.1">
    <property type="nucleotide sequence ID" value="NZ_JACHDS010000001.1"/>
</dbReference>
<dbReference type="InterPro" id="IPR018086">
    <property type="entry name" value="NADH_UbQ_OxRdtase_su1_CS"/>
</dbReference>
<dbReference type="GO" id="GO:0016655">
    <property type="term" value="F:oxidoreductase activity, acting on NAD(P)H, quinone or similar compound as acceptor"/>
    <property type="evidence" value="ECO:0007669"/>
    <property type="project" value="UniProtKB-UniRule"/>
</dbReference>
<feature type="transmembrane region" description="Helical" evidence="5">
    <location>
        <begin position="366"/>
        <end position="389"/>
    </location>
</feature>
<feature type="transmembrane region" description="Helical" evidence="5">
    <location>
        <begin position="339"/>
        <end position="360"/>
    </location>
</feature>
<feature type="transmembrane region" description="Helical" evidence="5">
    <location>
        <begin position="98"/>
        <end position="118"/>
    </location>
</feature>
<feature type="transmembrane region" description="Helical" evidence="5">
    <location>
        <begin position="306"/>
        <end position="327"/>
    </location>
</feature>
<keyword evidence="5" id="KW-0830">Ubiquinone</keyword>
<sequence length="457" mass="49891">MAIPPEAAGVGAVLAAEPGLDAFGGDPWWIILIKALAIFVFLMVCVLMMIMADRKVMGRMQQRHGPNRFGPWGLLQSLADGIKLSLKEDLIPRGVDRALYIAAPMIAAVPAFIAFSVIPVGGEVTMFGVQTQLQLTDLPIAALVVLATAAVGVYGIVLGGWASQSPYALLGGLRASAQVISYEIAMALSFVAVFMYAGTLTTSGIVDAQRPVWFAVILLPSFLIYLVTMVGETNRLPFDLAEGEGELVGGFMTEYGSMKFIMFFLAEYVNMVTVAAISVTFFLGGYLAPWPITAFWPGANEGWWPALWWLLKFMGVMFLFIWIRGTLPRIRYDQLMQLGWKILIPVQLVWITALAVIRVMDNEGAPLWATVGVGVAFAALFTASAYAMVRSARRRRAEEEAEHHEEVRRMREDASYGGFPVPPQNLPHYGSSVPAEGPRTAPTPPNRAEKREEVTGA</sequence>
<keyword evidence="3 5" id="KW-1133">Transmembrane helix</keyword>
<dbReference type="EC" id="7.1.1.-" evidence="5"/>
<dbReference type="NCBIfam" id="NF004743">
    <property type="entry name" value="PRK06076.1-4"/>
    <property type="match status" value="1"/>
</dbReference>
<comment type="caution">
    <text evidence="8">The sequence shown here is derived from an EMBL/GenBank/DDBJ whole genome shotgun (WGS) entry which is preliminary data.</text>
</comment>
<reference evidence="8 9" key="1">
    <citation type="submission" date="2020-08" db="EMBL/GenBank/DDBJ databases">
        <title>Sequencing the genomes of 1000 actinobacteria strains.</title>
        <authorList>
            <person name="Klenk H.-P."/>
        </authorList>
    </citation>
    <scope>NUCLEOTIDE SEQUENCE [LARGE SCALE GENOMIC DNA]</scope>
    <source>
        <strain evidence="8 9">DSM 46659</strain>
    </source>
</reference>
<organism evidence="8 9">
    <name type="scientific">Nocardiopsis mwathae</name>
    <dbReference type="NCBI Taxonomy" id="1472723"/>
    <lineage>
        <taxon>Bacteria</taxon>
        <taxon>Bacillati</taxon>
        <taxon>Actinomycetota</taxon>
        <taxon>Actinomycetes</taxon>
        <taxon>Streptosporangiales</taxon>
        <taxon>Nocardiopsidaceae</taxon>
        <taxon>Nocardiopsis</taxon>
    </lineage>
</organism>
<evidence type="ECO:0000256" key="7">
    <source>
        <dbReference type="SAM" id="MobiDB-lite"/>
    </source>
</evidence>
<accession>A0A7W9YN60</accession>
<evidence type="ECO:0000256" key="2">
    <source>
        <dbReference type="ARBA" id="ARBA00022692"/>
    </source>
</evidence>
<dbReference type="PANTHER" id="PTHR11432:SF3">
    <property type="entry name" value="NADH-UBIQUINONE OXIDOREDUCTASE CHAIN 1"/>
    <property type="match status" value="1"/>
</dbReference>
<keyword evidence="5" id="KW-1278">Translocase</keyword>
<comment type="catalytic activity">
    <reaction evidence="5">
        <text>a quinone + NADH + 5 H(+)(in) = a quinol + NAD(+) + 4 H(+)(out)</text>
        <dbReference type="Rhea" id="RHEA:57888"/>
        <dbReference type="ChEBI" id="CHEBI:15378"/>
        <dbReference type="ChEBI" id="CHEBI:24646"/>
        <dbReference type="ChEBI" id="CHEBI:57540"/>
        <dbReference type="ChEBI" id="CHEBI:57945"/>
        <dbReference type="ChEBI" id="CHEBI:132124"/>
    </reaction>
</comment>
<keyword evidence="5" id="KW-1003">Cell membrane</keyword>
<dbReference type="HAMAP" id="MF_01350">
    <property type="entry name" value="NDH1_NuoH"/>
    <property type="match status" value="1"/>
</dbReference>
<evidence type="ECO:0000313" key="9">
    <source>
        <dbReference type="Proteomes" id="UP000546642"/>
    </source>
</evidence>
<evidence type="ECO:0000256" key="6">
    <source>
        <dbReference type="RuleBase" id="RU000471"/>
    </source>
</evidence>
<feature type="compositionally biased region" description="Basic and acidic residues" evidence="7">
    <location>
        <begin position="398"/>
        <end position="414"/>
    </location>
</feature>
<keyword evidence="5 6" id="KW-0520">NAD</keyword>
<protein>
    <recommendedName>
        <fullName evidence="5">NADH-quinone oxidoreductase subunit H</fullName>
        <ecNumber evidence="5">7.1.1.-</ecNumber>
    </recommendedName>
    <alternativeName>
        <fullName evidence="5">NADH dehydrogenase I subunit H</fullName>
    </alternativeName>
    <alternativeName>
        <fullName evidence="5">NDH-1 subunit H</fullName>
    </alternativeName>
</protein>
<keyword evidence="5" id="KW-0874">Quinone</keyword>
<comment type="subunit">
    <text evidence="5">NDH-1 is composed of 14 different subunits. Subunits NuoA, H, J, K, L, M, N constitute the membrane sector of the complex.</text>
</comment>
<dbReference type="GO" id="GO:0005886">
    <property type="term" value="C:plasma membrane"/>
    <property type="evidence" value="ECO:0007669"/>
    <property type="project" value="UniProtKB-SubCell"/>
</dbReference>
<dbReference type="InterPro" id="IPR001694">
    <property type="entry name" value="NADH_UbQ_OxRdtase_su1/FPO"/>
</dbReference>
<feature type="compositionally biased region" description="Basic and acidic residues" evidence="7">
    <location>
        <begin position="447"/>
        <end position="457"/>
    </location>
</feature>
<dbReference type="GO" id="GO:0048038">
    <property type="term" value="F:quinone binding"/>
    <property type="evidence" value="ECO:0007669"/>
    <property type="project" value="UniProtKB-KW"/>
</dbReference>
<feature type="transmembrane region" description="Helical" evidence="5">
    <location>
        <begin position="212"/>
        <end position="230"/>
    </location>
</feature>
<feature type="region of interest" description="Disordered" evidence="7">
    <location>
        <begin position="398"/>
        <end position="457"/>
    </location>
</feature>
<feature type="transmembrane region" description="Helical" evidence="5">
    <location>
        <begin position="28"/>
        <end position="52"/>
    </location>
</feature>
<proteinExistence type="inferred from homology"/>
<keyword evidence="2 5" id="KW-0812">Transmembrane</keyword>
<dbReference type="EMBL" id="JACHDS010000001">
    <property type="protein sequence ID" value="MBB6175065.1"/>
    <property type="molecule type" value="Genomic_DNA"/>
</dbReference>
<name>A0A7W9YN60_9ACTN</name>
<comment type="similarity">
    <text evidence="5 6">Belongs to the complex I subunit 1 family.</text>
</comment>
<feature type="transmembrane region" description="Helical" evidence="5">
    <location>
        <begin position="184"/>
        <end position="206"/>
    </location>
</feature>
<dbReference type="GO" id="GO:0003954">
    <property type="term" value="F:NADH dehydrogenase activity"/>
    <property type="evidence" value="ECO:0007669"/>
    <property type="project" value="TreeGrafter"/>
</dbReference>
<dbReference type="Proteomes" id="UP000546642">
    <property type="component" value="Unassembled WGS sequence"/>
</dbReference>
<evidence type="ECO:0000256" key="1">
    <source>
        <dbReference type="ARBA" id="ARBA00004141"/>
    </source>
</evidence>
<keyword evidence="4 5" id="KW-0472">Membrane</keyword>